<dbReference type="EMBL" id="MQSV01000004">
    <property type="protein sequence ID" value="OKL47287.1"/>
    <property type="molecule type" value="Genomic_DNA"/>
</dbReference>
<keyword evidence="4" id="KW-1185">Reference proteome</keyword>
<feature type="transmembrane region" description="Helical" evidence="2">
    <location>
        <begin position="504"/>
        <end position="521"/>
    </location>
</feature>
<organism evidence="3 4">
    <name type="scientific">Boudabousia liubingyangii</name>
    <dbReference type="NCBI Taxonomy" id="1921764"/>
    <lineage>
        <taxon>Bacteria</taxon>
        <taxon>Bacillati</taxon>
        <taxon>Actinomycetota</taxon>
        <taxon>Actinomycetes</taxon>
        <taxon>Actinomycetales</taxon>
        <taxon>Actinomycetaceae</taxon>
        <taxon>Boudabousia</taxon>
    </lineage>
</organism>
<evidence type="ECO:0008006" key="5">
    <source>
        <dbReference type="Google" id="ProtNLM"/>
    </source>
</evidence>
<evidence type="ECO:0000256" key="1">
    <source>
        <dbReference type="SAM" id="MobiDB-lite"/>
    </source>
</evidence>
<feature type="transmembrane region" description="Helical" evidence="2">
    <location>
        <begin position="452"/>
        <end position="472"/>
    </location>
</feature>
<evidence type="ECO:0000256" key="2">
    <source>
        <dbReference type="SAM" id="Phobius"/>
    </source>
</evidence>
<feature type="transmembrane region" description="Helical" evidence="2">
    <location>
        <begin position="550"/>
        <end position="583"/>
    </location>
</feature>
<name>A0A1Q5PKX7_9ACTO</name>
<keyword evidence="2" id="KW-0812">Transmembrane</keyword>
<dbReference type="PANTHER" id="PTHR43685:SF3">
    <property type="entry name" value="SLR2126 PROTEIN"/>
    <property type="match status" value="1"/>
</dbReference>
<dbReference type="Pfam" id="PF13641">
    <property type="entry name" value="Glyco_tranf_2_3"/>
    <property type="match status" value="1"/>
</dbReference>
<feature type="transmembrane region" description="Helical" evidence="2">
    <location>
        <begin position="727"/>
        <end position="747"/>
    </location>
</feature>
<comment type="caution">
    <text evidence="3">The sequence shown here is derived from an EMBL/GenBank/DDBJ whole genome shotgun (WGS) entry which is preliminary data.</text>
</comment>
<feature type="transmembrane region" description="Helical" evidence="2">
    <location>
        <begin position="660"/>
        <end position="682"/>
    </location>
</feature>
<evidence type="ECO:0000313" key="4">
    <source>
        <dbReference type="Proteomes" id="UP000186785"/>
    </source>
</evidence>
<feature type="transmembrane region" description="Helical" evidence="2">
    <location>
        <begin position="590"/>
        <end position="609"/>
    </location>
</feature>
<sequence length="1071" mass="118550">MIWVAEKSVHAVLVTQGESQYLAETLDLLKSQTRTAELVTLVDLSETANAEEEFRKLFPTGSSGKYLSAPSITDFGTAVSKAVNEAPIETDWLWLLHDDSIPDSQCLAELLAATKKGATVGVVGPKIRDYFQTDKLIEIGISATKTARRFDHLRGEYDQGQHDRMEDVLAVSTAGMLVSQALWTELRGTDPSLSPFGVGLEFGRRVRLAGYRVIVATSAIVFHAEQSYRGHEGLLDASATYSERRAAQIHNWLLALGTAKFVLWLFLLPFWQLGRMLLRLATRQWSLAVGELAALFKVLFHPQAILRARANLFRTKKASRASLKRLEVPRWYLLRERYLVRKNRHRNVSQEALEPVAASGLKQRREIASAGALTVVFVTLLLTVLKTYSTAVNSNGAARLFLPEQLSDFWSFAWSGWVPIKMGMAAPADPLLPFLSSIVAPFWLLGLSPNQVLTAFLACWPLLAGIGAYLAAGTFTRAVGLRLFMVFTYLSLPAVWISAAQGRVSVLVLTMALPWFVWGLVRGTNRHRAEVVLGVRGQIAVRNTDYQVRFLAISAFALTFVMLSTPSLLLLAPFFVLLGLALVPKRPWRVMLLPIPAVLFAIPYLVSIYRSSNYRALLGTIDHPVDFKTPSGFRLLLGIPDGARYEAGGLLQMLMNDGHAWLSGLRLLPLAMLMLGLILALLRLTWRTGWITLGMVISASWMAAGYYAGQIEIAAQESNVFTWTGPYLLLAYFSLSAAVIGGLDRYWATFRVKKPNSNLLLTGVQLLKALSYVLLFLIPVSFLANDGWTLASSTVMSRESTVTVPASAKLGQNSDRHSRVLLIKTLTDDQLEVTWQRFAQPTYLEHSTIDDLTQLRRREAGTSENRLPDRINSQLITLLRGHQTPELAQLLTYAAVDQMVIAPDSNPLNDALEGLKGLEKIGPTPAGVAWRVSSAELISADGYTAYRLWTEPEVPQLLKAEVQATSSSDEEKDPNRIGLPANAVTADGETKTPGVIVLAENPDPHWQLSINGKQTKQLPKVQANVFETSETGSYALTWQQPSLRIWTYAGIISELLLLSMMIFTRRKKVDL</sequence>
<feature type="transmembrane region" description="Helical" evidence="2">
    <location>
        <begin position="367"/>
        <end position="385"/>
    </location>
</feature>
<feature type="transmembrane region" description="Helical" evidence="2">
    <location>
        <begin position="285"/>
        <end position="306"/>
    </location>
</feature>
<dbReference type="OrthoDB" id="3734530at2"/>
<proteinExistence type="predicted"/>
<dbReference type="Gene3D" id="3.90.550.10">
    <property type="entry name" value="Spore Coat Polysaccharide Biosynthesis Protein SpsA, Chain A"/>
    <property type="match status" value="1"/>
</dbReference>
<keyword evidence="2" id="KW-1133">Transmembrane helix</keyword>
<protein>
    <recommendedName>
        <fullName evidence="5">Glycosyltransferase</fullName>
    </recommendedName>
</protein>
<accession>A0A1Q5PKX7</accession>
<feature type="transmembrane region" description="Helical" evidence="2">
    <location>
        <begin position="478"/>
        <end position="497"/>
    </location>
</feature>
<feature type="transmembrane region" description="Helical" evidence="2">
    <location>
        <begin position="689"/>
        <end position="707"/>
    </location>
</feature>
<dbReference type="InterPro" id="IPR029044">
    <property type="entry name" value="Nucleotide-diphossugar_trans"/>
</dbReference>
<dbReference type="SUPFAM" id="SSF53448">
    <property type="entry name" value="Nucleotide-diphospho-sugar transferases"/>
    <property type="match status" value="1"/>
</dbReference>
<dbReference type="InterPro" id="IPR050834">
    <property type="entry name" value="Glycosyltransf_2"/>
</dbReference>
<keyword evidence="2" id="KW-0472">Membrane</keyword>
<feature type="transmembrane region" description="Helical" evidence="2">
    <location>
        <begin position="759"/>
        <end position="784"/>
    </location>
</feature>
<gene>
    <name evidence="3" type="ORF">BSR29_06635</name>
</gene>
<dbReference type="STRING" id="1921764.BSR28_07645"/>
<feature type="transmembrane region" description="Helical" evidence="2">
    <location>
        <begin position="1045"/>
        <end position="1063"/>
    </location>
</feature>
<dbReference type="PANTHER" id="PTHR43685">
    <property type="entry name" value="GLYCOSYLTRANSFERASE"/>
    <property type="match status" value="1"/>
</dbReference>
<feature type="transmembrane region" description="Helical" evidence="2">
    <location>
        <begin position="252"/>
        <end position="273"/>
    </location>
</feature>
<dbReference type="AlphaFoldDB" id="A0A1Q5PKX7"/>
<reference evidence="3 4" key="1">
    <citation type="submission" date="2016-11" db="EMBL/GenBank/DDBJ databases">
        <title>Actinomyces gypaetusis sp. nov. isolated from the vulture Gypaetus barbatus in Qinghai Tibet Plateau China.</title>
        <authorList>
            <person name="Meng X."/>
        </authorList>
    </citation>
    <scope>NUCLEOTIDE SEQUENCE [LARGE SCALE GENOMIC DNA]</scope>
    <source>
        <strain evidence="3 4">VUL4_2</strain>
    </source>
</reference>
<dbReference type="Proteomes" id="UP000186785">
    <property type="component" value="Unassembled WGS sequence"/>
</dbReference>
<feature type="region of interest" description="Disordered" evidence="1">
    <location>
        <begin position="962"/>
        <end position="981"/>
    </location>
</feature>
<evidence type="ECO:0000313" key="3">
    <source>
        <dbReference type="EMBL" id="OKL47287.1"/>
    </source>
</evidence>